<organism evidence="3 4">
    <name type="scientific">Candidatus Accumulibacter phosphatis</name>
    <dbReference type="NCBI Taxonomy" id="327160"/>
    <lineage>
        <taxon>Bacteria</taxon>
        <taxon>Pseudomonadati</taxon>
        <taxon>Pseudomonadota</taxon>
        <taxon>Betaproteobacteria</taxon>
        <taxon>Candidatus Accumulibacter</taxon>
    </lineage>
</organism>
<dbReference type="InterPro" id="IPR001135">
    <property type="entry name" value="NADH_Q_OxRdtase_suD"/>
</dbReference>
<dbReference type="SUPFAM" id="SSF56762">
    <property type="entry name" value="HydB/Nqo4-like"/>
    <property type="match status" value="1"/>
</dbReference>
<dbReference type="GO" id="GO:0016651">
    <property type="term" value="F:oxidoreductase activity, acting on NAD(P)H"/>
    <property type="evidence" value="ECO:0007669"/>
    <property type="project" value="InterPro"/>
</dbReference>
<evidence type="ECO:0000256" key="1">
    <source>
        <dbReference type="ARBA" id="ARBA00023002"/>
    </source>
</evidence>
<feature type="domain" description="NADH-quinone oxidoreductase subunit D" evidence="2">
    <location>
        <begin position="133"/>
        <end position="286"/>
    </location>
</feature>
<dbReference type="EMBL" id="PDHS01000417">
    <property type="protein sequence ID" value="MQM31986.1"/>
    <property type="molecule type" value="Genomic_DNA"/>
</dbReference>
<keyword evidence="1" id="KW-0560">Oxidoreductase</keyword>
<feature type="non-terminal residue" evidence="3">
    <location>
        <position position="1"/>
    </location>
</feature>
<dbReference type="InterPro" id="IPR029014">
    <property type="entry name" value="NiFe-Hase_large"/>
</dbReference>
<name>A0A6A7RYG1_9PROT</name>
<dbReference type="InterPro" id="IPR052197">
    <property type="entry name" value="ComplexI_49kDa-like"/>
</dbReference>
<dbReference type="GO" id="GO:0051287">
    <property type="term" value="F:NAD binding"/>
    <property type="evidence" value="ECO:0007669"/>
    <property type="project" value="InterPro"/>
</dbReference>
<dbReference type="Proteomes" id="UP000342300">
    <property type="component" value="Unassembled WGS sequence"/>
</dbReference>
<proteinExistence type="predicted"/>
<dbReference type="PANTHER" id="PTHR43485:SF1">
    <property type="entry name" value="FORMATE HYDROGENLYASE SUBUNIT 5-RELATED"/>
    <property type="match status" value="1"/>
</dbReference>
<evidence type="ECO:0000259" key="2">
    <source>
        <dbReference type="Pfam" id="PF00346"/>
    </source>
</evidence>
<evidence type="ECO:0000313" key="4">
    <source>
        <dbReference type="Proteomes" id="UP000342300"/>
    </source>
</evidence>
<dbReference type="Gene3D" id="1.10.645.10">
    <property type="entry name" value="Cytochrome-c3 Hydrogenase, chain B"/>
    <property type="match status" value="1"/>
</dbReference>
<sequence>RVEGDGVHEIPVGPVHAGIIEPGHFRFSVVGEKVERLEQRLGYKHKGVEKRFTELSPLQAHRLAGRISGDSTVAYAWAYCMALESLAGCQLAGRATWLRALLLERERVANHLGDLGALGNDAAFAFGLAQFSSLREDWLRLSNEVFGHRLMMDCIVPGGVATDVAPATAASLVGQCELIEREVRELHRVYDEHAGLQDRFLTTGQVSPELANRLGLTGLAGRASGQAADLRCDQAWAPYEQLQVNIATQRTGDVAARVSVRFDEVLESLRLIRMLLARLPDGPTRGELRLPSKRAFGAGWVEGWRGEIFVALEWDGEQGANCIRRCHVHDPSWQNWPVLEHAVMGNIVPDFPLINKSFNLSYSGHDL</sequence>
<gene>
    <name evidence="3" type="ORF">CRU78_16325</name>
</gene>
<dbReference type="AlphaFoldDB" id="A0A6A7RYG1"/>
<dbReference type="Pfam" id="PF00346">
    <property type="entry name" value="Complex1_49kDa"/>
    <property type="match status" value="1"/>
</dbReference>
<evidence type="ECO:0000313" key="3">
    <source>
        <dbReference type="EMBL" id="MQM31986.1"/>
    </source>
</evidence>
<dbReference type="PANTHER" id="PTHR43485">
    <property type="entry name" value="HYDROGENASE-4 COMPONENT G"/>
    <property type="match status" value="1"/>
</dbReference>
<protein>
    <submittedName>
        <fullName evidence="3">Ni,Fe-hydrogenase III large subunit</fullName>
    </submittedName>
</protein>
<reference evidence="3 4" key="1">
    <citation type="submission" date="2017-09" db="EMBL/GenBank/DDBJ databases">
        <title>Metagenomic Analysis Reveals Denitrifying Candidatus Accumulibacter and Flanking Population as a Source of N2O.</title>
        <authorList>
            <person name="Gao H."/>
            <person name="Mao Y."/>
            <person name="Zhao X."/>
            <person name="Liu W.-T."/>
            <person name="Zhang T."/>
            <person name="Wells G."/>
        </authorList>
    </citation>
    <scope>NUCLEOTIDE SEQUENCE [LARGE SCALE GENOMIC DNA]</scope>
    <source>
        <strain evidence="3">CANDO_2_IC</strain>
    </source>
</reference>
<accession>A0A6A7RYG1</accession>
<dbReference type="GO" id="GO:0048038">
    <property type="term" value="F:quinone binding"/>
    <property type="evidence" value="ECO:0007669"/>
    <property type="project" value="InterPro"/>
</dbReference>
<comment type="caution">
    <text evidence="3">The sequence shown here is derived from an EMBL/GenBank/DDBJ whole genome shotgun (WGS) entry which is preliminary data.</text>
</comment>